<evidence type="ECO:0008006" key="3">
    <source>
        <dbReference type="Google" id="ProtNLM"/>
    </source>
</evidence>
<proteinExistence type="predicted"/>
<reference evidence="1 2" key="1">
    <citation type="submission" date="2014-04" db="EMBL/GenBank/DDBJ databases">
        <authorList>
            <consortium name="DOE Joint Genome Institute"/>
            <person name="Kuo A."/>
            <person name="Kohler A."/>
            <person name="Nagy L.G."/>
            <person name="Floudas D."/>
            <person name="Copeland A."/>
            <person name="Barry K.W."/>
            <person name="Cichocki N."/>
            <person name="Veneault-Fourrey C."/>
            <person name="LaButti K."/>
            <person name="Lindquist E.A."/>
            <person name="Lipzen A."/>
            <person name="Lundell T."/>
            <person name="Morin E."/>
            <person name="Murat C."/>
            <person name="Sun H."/>
            <person name="Tunlid A."/>
            <person name="Henrissat B."/>
            <person name="Grigoriev I.V."/>
            <person name="Hibbett D.S."/>
            <person name="Martin F."/>
            <person name="Nordberg H.P."/>
            <person name="Cantor M.N."/>
            <person name="Hua S.X."/>
        </authorList>
    </citation>
    <scope>NUCLEOTIDE SEQUENCE [LARGE SCALE GENOMIC DNA]</scope>
    <source>
        <strain evidence="1 2">Foug A</strain>
    </source>
</reference>
<dbReference type="InParanoid" id="A0A0C3E733"/>
<dbReference type="HOGENOM" id="CLU_011693_2_1_1"/>
<name>A0A0C3E733_9AGAM</name>
<evidence type="ECO:0000313" key="2">
    <source>
        <dbReference type="Proteomes" id="UP000053989"/>
    </source>
</evidence>
<keyword evidence="2" id="KW-1185">Reference proteome</keyword>
<sequence length="139" mass="15746">MDWEEAVQQLIQNQQNFGQAFAQFLTHQANIGPTGPLPAKKIVMTPEAYDGSPQKFHEWWSKVKVWIATTHATATDEQKAAAVYSRLEGPRAGRFAQAEIKAFFLPGNNKEWARSQLLRLRQGPHQRIDDFLAVVILTC</sequence>
<dbReference type="Proteomes" id="UP000053989">
    <property type="component" value="Unassembled WGS sequence"/>
</dbReference>
<reference evidence="2" key="2">
    <citation type="submission" date="2015-01" db="EMBL/GenBank/DDBJ databases">
        <title>Evolutionary Origins and Diversification of the Mycorrhizal Mutualists.</title>
        <authorList>
            <consortium name="DOE Joint Genome Institute"/>
            <consortium name="Mycorrhizal Genomics Consortium"/>
            <person name="Kohler A."/>
            <person name="Kuo A."/>
            <person name="Nagy L.G."/>
            <person name="Floudas D."/>
            <person name="Copeland A."/>
            <person name="Barry K.W."/>
            <person name="Cichocki N."/>
            <person name="Veneault-Fourrey C."/>
            <person name="LaButti K."/>
            <person name="Lindquist E.A."/>
            <person name="Lipzen A."/>
            <person name="Lundell T."/>
            <person name="Morin E."/>
            <person name="Murat C."/>
            <person name="Riley R."/>
            <person name="Ohm R."/>
            <person name="Sun H."/>
            <person name="Tunlid A."/>
            <person name="Henrissat B."/>
            <person name="Grigoriev I.V."/>
            <person name="Hibbett D.S."/>
            <person name="Martin F."/>
        </authorList>
    </citation>
    <scope>NUCLEOTIDE SEQUENCE [LARGE SCALE GENOMIC DNA]</scope>
    <source>
        <strain evidence="2">Foug A</strain>
    </source>
</reference>
<dbReference type="EMBL" id="KN822029">
    <property type="protein sequence ID" value="KIM64234.1"/>
    <property type="molecule type" value="Genomic_DNA"/>
</dbReference>
<accession>A0A0C3E733</accession>
<dbReference type="OrthoDB" id="154361at2759"/>
<protein>
    <recommendedName>
        <fullName evidence="3">Retrotransposon gag domain-containing protein</fullName>
    </recommendedName>
</protein>
<evidence type="ECO:0000313" key="1">
    <source>
        <dbReference type="EMBL" id="KIM64234.1"/>
    </source>
</evidence>
<organism evidence="1 2">
    <name type="scientific">Scleroderma citrinum Foug A</name>
    <dbReference type="NCBI Taxonomy" id="1036808"/>
    <lineage>
        <taxon>Eukaryota</taxon>
        <taxon>Fungi</taxon>
        <taxon>Dikarya</taxon>
        <taxon>Basidiomycota</taxon>
        <taxon>Agaricomycotina</taxon>
        <taxon>Agaricomycetes</taxon>
        <taxon>Agaricomycetidae</taxon>
        <taxon>Boletales</taxon>
        <taxon>Sclerodermatineae</taxon>
        <taxon>Sclerodermataceae</taxon>
        <taxon>Scleroderma</taxon>
    </lineage>
</organism>
<dbReference type="AlphaFoldDB" id="A0A0C3E733"/>
<gene>
    <name evidence="1" type="ORF">SCLCIDRAFT_23589</name>
</gene>